<evidence type="ECO:0000256" key="1">
    <source>
        <dbReference type="SAM" id="MobiDB-lite"/>
    </source>
</evidence>
<evidence type="ECO:0000259" key="3">
    <source>
        <dbReference type="Pfam" id="PF01757"/>
    </source>
</evidence>
<feature type="transmembrane region" description="Helical" evidence="2">
    <location>
        <begin position="77"/>
        <end position="96"/>
    </location>
</feature>
<proteinExistence type="predicted"/>
<feature type="transmembrane region" description="Helical" evidence="2">
    <location>
        <begin position="35"/>
        <end position="56"/>
    </location>
</feature>
<keyword evidence="2" id="KW-1133">Transmembrane helix</keyword>
<reference evidence="5 6" key="1">
    <citation type="submission" date="2024-06" db="EMBL/GenBank/DDBJ databases">
        <title>Sorghum-associated microbial communities from plants grown in Nebraska, USA.</title>
        <authorList>
            <person name="Schachtman D."/>
        </authorList>
    </citation>
    <scope>NUCLEOTIDE SEQUENCE [LARGE SCALE GENOMIC DNA]</scope>
    <source>
        <strain evidence="5 6">2709</strain>
    </source>
</reference>
<keyword evidence="2" id="KW-0812">Transmembrane</keyword>
<feature type="transmembrane region" description="Helical" evidence="2">
    <location>
        <begin position="12"/>
        <end position="29"/>
    </location>
</feature>
<feature type="region of interest" description="Disordered" evidence="1">
    <location>
        <begin position="539"/>
        <end position="567"/>
    </location>
</feature>
<feature type="transmembrane region" description="Helical" evidence="2">
    <location>
        <begin position="135"/>
        <end position="159"/>
    </location>
</feature>
<feature type="transmembrane region" description="Helical" evidence="2">
    <location>
        <begin position="188"/>
        <end position="207"/>
    </location>
</feature>
<gene>
    <name evidence="5" type="ORF">ABIE13_004983</name>
</gene>
<feature type="transmembrane region" description="Helical" evidence="2">
    <location>
        <begin position="345"/>
        <end position="364"/>
    </location>
</feature>
<protein>
    <submittedName>
        <fullName evidence="5">Peptidoglycan/LPS O-acetylase OafA/YrhL</fullName>
    </submittedName>
</protein>
<keyword evidence="2" id="KW-0472">Membrane</keyword>
<accession>A0ABV2QFN7</accession>
<dbReference type="InterPro" id="IPR002656">
    <property type="entry name" value="Acyl_transf_3_dom"/>
</dbReference>
<keyword evidence="6" id="KW-1185">Reference proteome</keyword>
<evidence type="ECO:0000313" key="6">
    <source>
        <dbReference type="Proteomes" id="UP001549320"/>
    </source>
</evidence>
<feature type="transmembrane region" description="Helical" evidence="2">
    <location>
        <begin position="282"/>
        <end position="302"/>
    </location>
</feature>
<feature type="transmembrane region" description="Helical" evidence="2">
    <location>
        <begin position="376"/>
        <end position="398"/>
    </location>
</feature>
<dbReference type="Pfam" id="PF01757">
    <property type="entry name" value="Acyl_transf_3"/>
    <property type="match status" value="1"/>
</dbReference>
<dbReference type="InterPro" id="IPR043968">
    <property type="entry name" value="SGNH"/>
</dbReference>
<dbReference type="PANTHER" id="PTHR23028:SF53">
    <property type="entry name" value="ACYL_TRANSF_3 DOMAIN-CONTAINING PROTEIN"/>
    <property type="match status" value="1"/>
</dbReference>
<dbReference type="PANTHER" id="PTHR23028">
    <property type="entry name" value="ACETYLTRANSFERASE"/>
    <property type="match status" value="1"/>
</dbReference>
<evidence type="ECO:0000259" key="4">
    <source>
        <dbReference type="Pfam" id="PF19040"/>
    </source>
</evidence>
<dbReference type="EMBL" id="JBEPSH010000012">
    <property type="protein sequence ID" value="MET4579846.1"/>
    <property type="molecule type" value="Genomic_DNA"/>
</dbReference>
<feature type="domain" description="Acyltransferase 3" evidence="3">
    <location>
        <begin position="10"/>
        <end position="361"/>
    </location>
</feature>
<evidence type="ECO:0000313" key="5">
    <source>
        <dbReference type="EMBL" id="MET4579846.1"/>
    </source>
</evidence>
<dbReference type="RefSeq" id="WP_354448334.1">
    <property type="nucleotide sequence ID" value="NZ_JBEPSH010000012.1"/>
</dbReference>
<evidence type="ECO:0000256" key="2">
    <source>
        <dbReference type="SAM" id="Phobius"/>
    </source>
</evidence>
<feature type="transmembrane region" description="Helical" evidence="2">
    <location>
        <begin position="253"/>
        <end position="270"/>
    </location>
</feature>
<name>A0ABV2QFN7_9BURK</name>
<feature type="transmembrane region" description="Helical" evidence="2">
    <location>
        <begin position="314"/>
        <end position="333"/>
    </location>
</feature>
<feature type="compositionally biased region" description="Polar residues" evidence="1">
    <location>
        <begin position="557"/>
        <end position="567"/>
    </location>
</feature>
<feature type="compositionally biased region" description="Basic and acidic residues" evidence="1">
    <location>
        <begin position="539"/>
        <end position="551"/>
    </location>
</feature>
<feature type="transmembrane region" description="Helical" evidence="2">
    <location>
        <begin position="213"/>
        <end position="232"/>
    </location>
</feature>
<sequence length="710" mass="77547">MQVSALHRPDIDGLRAIAILGVLAFHAFPQAVPGGFIGVDVFFVISGYVVSLSLISRTSVHDGAGIAQFYARRVRRLFPALLCTLIAVALAGFWLLPTPQLSLMGKHILGSAGFAQNLMLWQEAGYFDAVSHEKWLLHLWSLGIEEQFYLLLPLLFLLINRAKQAPATVQPSLATDVGLTTKPRANPILLLLAGLAAASFALSLWQSRYSPSAGFYWPLGRFWEFLLGVMLADWHLRKAAEPRNPSATPSGRFVAASAIALLLLAFLVFSERPWQGWHFPGPLALAPALTTCALLCTAQSGVNQRLLAHPLMRYVGLISYPLYLWHWPIMAYLNSLDPQHIQPWTRVPGLALALGLAALTYRFAEQPMRRLASDYPKTVTGGLATGMLAMALGGYWMWQHTPTSWPDLRNSAASQVVLWDETHLYRDSTCLSHAAVNPWKRDDFFCRGNPDTAQWALLGDSHGNALAAGLMKAMPGQWVNLGGGGCMPFNGVDSGSDELGLQCPHEIPEAFLRHVLRSPHIKGVLINVRGAFYVNGTDKKPSGTESRRWLREVPPLSGSSPKPQTDNASIFRAGVRRTLTELGSAGKKVLWLLNTPELGADVNACLRPRTGQGWLGPAPACAISAASHDARNALYREIIETEVARWNAHRPTQSAPVQVLNPAEPLCTGALCPLVLQGQPLYRDSDHLSIQGSDLVAQWLVPRLPGLGNP</sequence>
<feature type="domain" description="SGNH" evidence="4">
    <location>
        <begin position="445"/>
        <end position="698"/>
    </location>
</feature>
<organism evidence="5 6">
    <name type="scientific">Ottowia thiooxydans</name>
    <dbReference type="NCBI Taxonomy" id="219182"/>
    <lineage>
        <taxon>Bacteria</taxon>
        <taxon>Pseudomonadati</taxon>
        <taxon>Pseudomonadota</taxon>
        <taxon>Betaproteobacteria</taxon>
        <taxon>Burkholderiales</taxon>
        <taxon>Comamonadaceae</taxon>
        <taxon>Ottowia</taxon>
    </lineage>
</organism>
<dbReference type="Pfam" id="PF19040">
    <property type="entry name" value="SGNH"/>
    <property type="match status" value="1"/>
</dbReference>
<dbReference type="InterPro" id="IPR050879">
    <property type="entry name" value="Acyltransferase_3"/>
</dbReference>
<dbReference type="Proteomes" id="UP001549320">
    <property type="component" value="Unassembled WGS sequence"/>
</dbReference>
<comment type="caution">
    <text evidence="5">The sequence shown here is derived from an EMBL/GenBank/DDBJ whole genome shotgun (WGS) entry which is preliminary data.</text>
</comment>